<evidence type="ECO:0000256" key="6">
    <source>
        <dbReference type="ARBA" id="ARBA00022824"/>
    </source>
</evidence>
<dbReference type="PANTHER" id="PTHR13190:SF1">
    <property type="entry name" value="AUTOPHAGY-RELATED 2, ISOFORM A"/>
    <property type="match status" value="1"/>
</dbReference>
<feature type="compositionally biased region" description="Basic and acidic residues" evidence="13">
    <location>
        <begin position="1328"/>
        <end position="1343"/>
    </location>
</feature>
<keyword evidence="6" id="KW-0256">Endoplasmic reticulum</keyword>
<feature type="compositionally biased region" description="Basic and acidic residues" evidence="13">
    <location>
        <begin position="454"/>
        <end position="463"/>
    </location>
</feature>
<comment type="subcellular location">
    <subcellularLocation>
        <location evidence="1">Endoplasmic reticulum membrane</location>
        <topology evidence="1">Peripheral membrane protein</topology>
    </subcellularLocation>
    <subcellularLocation>
        <location evidence="2">Preautophagosomal structure membrane</location>
        <topology evidence="2">Peripheral membrane protein</topology>
    </subcellularLocation>
</comment>
<dbReference type="GO" id="GO:0032266">
    <property type="term" value="F:phosphatidylinositol-3-phosphate binding"/>
    <property type="evidence" value="ECO:0007669"/>
    <property type="project" value="TreeGrafter"/>
</dbReference>
<dbReference type="Pfam" id="PF13329">
    <property type="entry name" value="ATG2_CAD"/>
    <property type="match status" value="1"/>
</dbReference>
<evidence type="ECO:0000256" key="2">
    <source>
        <dbReference type="ARBA" id="ARBA00004623"/>
    </source>
</evidence>
<name>A0A0D1Y8U6_EXOME</name>
<dbReference type="STRING" id="212818.A0A0D1Y8U6"/>
<dbReference type="GO" id="GO:0061908">
    <property type="term" value="C:phagophore"/>
    <property type="evidence" value="ECO:0007669"/>
    <property type="project" value="TreeGrafter"/>
</dbReference>
<keyword evidence="7" id="KW-0072">Autophagy</keyword>
<feature type="compositionally biased region" description="Low complexity" evidence="13">
    <location>
        <begin position="335"/>
        <end position="351"/>
    </location>
</feature>
<comment type="similarity">
    <text evidence="3">Belongs to the ATG2 family.</text>
</comment>
<evidence type="ECO:0000256" key="3">
    <source>
        <dbReference type="ARBA" id="ARBA00009714"/>
    </source>
</evidence>
<dbReference type="VEuPathDB" id="FungiDB:PV10_00867"/>
<dbReference type="GeneID" id="27318712"/>
<evidence type="ECO:0000256" key="10">
    <source>
        <dbReference type="ARBA" id="ARBA00024479"/>
    </source>
</evidence>
<evidence type="ECO:0000256" key="1">
    <source>
        <dbReference type="ARBA" id="ARBA00004406"/>
    </source>
</evidence>
<dbReference type="RefSeq" id="XP_016228645.1">
    <property type="nucleotide sequence ID" value="XM_016364996.1"/>
</dbReference>
<feature type="compositionally biased region" description="Acidic residues" evidence="13">
    <location>
        <begin position="414"/>
        <end position="423"/>
    </location>
</feature>
<feature type="region of interest" description="Disordered" evidence="13">
    <location>
        <begin position="539"/>
        <end position="604"/>
    </location>
</feature>
<comment type="catalytic activity">
    <reaction evidence="10">
        <text>a 1,2-diacyl-sn-glycero-3-phospho-L-serine(in) = a 1,2-diacyl-sn-glycero-3-phospho-L-serine(out)</text>
        <dbReference type="Rhea" id="RHEA:38663"/>
        <dbReference type="ChEBI" id="CHEBI:57262"/>
    </reaction>
</comment>
<dbReference type="InterPro" id="IPR026849">
    <property type="entry name" value="ATG2"/>
</dbReference>
<feature type="compositionally biased region" description="Low complexity" evidence="13">
    <location>
        <begin position="589"/>
        <end position="602"/>
    </location>
</feature>
<keyword evidence="9" id="KW-0472">Membrane</keyword>
<dbReference type="GO" id="GO:0000422">
    <property type="term" value="P:autophagy of mitochondrion"/>
    <property type="evidence" value="ECO:0007669"/>
    <property type="project" value="TreeGrafter"/>
</dbReference>
<feature type="region of interest" description="Disordered" evidence="13">
    <location>
        <begin position="403"/>
        <end position="423"/>
    </location>
</feature>
<evidence type="ECO:0000256" key="13">
    <source>
        <dbReference type="SAM" id="MobiDB-lite"/>
    </source>
</evidence>
<dbReference type="GO" id="GO:0061709">
    <property type="term" value="P:reticulophagy"/>
    <property type="evidence" value="ECO:0007669"/>
    <property type="project" value="TreeGrafter"/>
</dbReference>
<evidence type="ECO:0000256" key="4">
    <source>
        <dbReference type="ARBA" id="ARBA00018070"/>
    </source>
</evidence>
<evidence type="ECO:0000256" key="9">
    <source>
        <dbReference type="ARBA" id="ARBA00023136"/>
    </source>
</evidence>
<dbReference type="GO" id="GO:0061723">
    <property type="term" value="P:glycophagy"/>
    <property type="evidence" value="ECO:0007669"/>
    <property type="project" value="TreeGrafter"/>
</dbReference>
<feature type="region of interest" description="Disordered" evidence="13">
    <location>
        <begin position="440"/>
        <end position="493"/>
    </location>
</feature>
<dbReference type="GO" id="GO:0006869">
    <property type="term" value="P:lipid transport"/>
    <property type="evidence" value="ECO:0007669"/>
    <property type="project" value="UniProtKB-KW"/>
</dbReference>
<evidence type="ECO:0000313" key="14">
    <source>
        <dbReference type="EMBL" id="KIV97071.1"/>
    </source>
</evidence>
<feature type="region of interest" description="Disordered" evidence="13">
    <location>
        <begin position="1321"/>
        <end position="1367"/>
    </location>
</feature>
<dbReference type="GO" id="GO:0000045">
    <property type="term" value="P:autophagosome assembly"/>
    <property type="evidence" value="ECO:0007669"/>
    <property type="project" value="TreeGrafter"/>
</dbReference>
<evidence type="ECO:0000256" key="12">
    <source>
        <dbReference type="ARBA" id="ARBA00024631"/>
    </source>
</evidence>
<dbReference type="Proteomes" id="UP000054302">
    <property type="component" value="Unassembled WGS sequence"/>
</dbReference>
<dbReference type="PANTHER" id="PTHR13190">
    <property type="entry name" value="AUTOPHAGY-RELATED 2, ISOFORM A"/>
    <property type="match status" value="1"/>
</dbReference>
<evidence type="ECO:0000256" key="8">
    <source>
        <dbReference type="ARBA" id="ARBA00023055"/>
    </source>
</evidence>
<protein>
    <recommendedName>
        <fullName evidence="4">Autophagy-related protein 2</fullName>
    </recommendedName>
</protein>
<keyword evidence="15" id="KW-1185">Reference proteome</keyword>
<keyword evidence="8" id="KW-0445">Lipid transport</keyword>
<feature type="region of interest" description="Disordered" evidence="13">
    <location>
        <begin position="109"/>
        <end position="152"/>
    </location>
</feature>
<keyword evidence="5" id="KW-0813">Transport</keyword>
<dbReference type="GO" id="GO:0034045">
    <property type="term" value="C:phagophore assembly site membrane"/>
    <property type="evidence" value="ECO:0007669"/>
    <property type="project" value="UniProtKB-SubCell"/>
</dbReference>
<comment type="catalytic activity">
    <reaction evidence="12">
        <text>a 1,2-diacyl-sn-glycero-3-phosphocholine(in) = a 1,2-diacyl-sn-glycero-3-phosphocholine(out)</text>
        <dbReference type="Rhea" id="RHEA:38571"/>
        <dbReference type="ChEBI" id="CHEBI:57643"/>
    </reaction>
</comment>
<reference evidence="14 15" key="1">
    <citation type="submission" date="2015-01" db="EMBL/GenBank/DDBJ databases">
        <title>The Genome Sequence of Exophiala mesophila CBS40295.</title>
        <authorList>
            <consortium name="The Broad Institute Genomics Platform"/>
            <person name="Cuomo C."/>
            <person name="de Hoog S."/>
            <person name="Gorbushina A."/>
            <person name="Stielow B."/>
            <person name="Teixiera M."/>
            <person name="Abouelleil A."/>
            <person name="Chapman S.B."/>
            <person name="Priest M."/>
            <person name="Young S.K."/>
            <person name="Wortman J."/>
            <person name="Nusbaum C."/>
            <person name="Birren B."/>
        </authorList>
    </citation>
    <scope>NUCLEOTIDE SEQUENCE [LARGE SCALE GENOMIC DNA]</scope>
    <source>
        <strain evidence="14 15">CBS 40295</strain>
    </source>
</reference>
<evidence type="ECO:0000256" key="11">
    <source>
        <dbReference type="ARBA" id="ARBA00024615"/>
    </source>
</evidence>
<dbReference type="GO" id="GO:0034727">
    <property type="term" value="P:piecemeal microautophagy of the nucleus"/>
    <property type="evidence" value="ECO:0007669"/>
    <property type="project" value="TreeGrafter"/>
</dbReference>
<gene>
    <name evidence="14" type="ORF">PV10_00867</name>
</gene>
<feature type="compositionally biased region" description="Polar residues" evidence="13">
    <location>
        <begin position="554"/>
        <end position="564"/>
    </location>
</feature>
<sequence length="2035" mass="222958">MAAYFLPSYFQKRLLRYALSRLDFIDSDVLDLDNLGLTWGQRTVVELKNVGIKVQRLKDLLQLPPSIVLNHASIKVLRLTLPADLHVSGIQVQVNGVEIVVGIRPEDTSDVYSSRDGAAPSKTDRANLPRIPSPSPTSASRSRSRNDRPLDASVVLPTSEDLAASFLDSESPGEKDELQAAIESQSHYIQDSFHSAAGEEVGLGMPGGLSLPSFVANFFKGIADRLSLEIRDINIVLESESPTSGPTTESAKFMLSISTISVEATVSAESSDPSVPSTRSIKIEEVQAFVLSDAESFSESSGFSSPKLARSRLRLSHPTSRSRATGPGRSDSDFSQASKTSKPSSRSTSSSGLGLGFQQDLLSDSSIFSRSAEGPHHYPAEELSSHSPIVDNQAHAEQILSASKSRSLPHQDPSEEDSTSDDLAESRVFTHDEAESMYLSAVSGPDMPGGWNWSDRDSEHEHNAQSSLTPEPLPEPAARRQSPVPEASPDLGNVAHVPAETVDDEQVTASGESILDMSLASFSRSRILLVDHVSLRLPERNRQPHQFPSPGSGAATSSLAQSRLRQQDRPSRGPVRHTSTLFDSQFGESNSSQPSQNIPSNSDMSIKTGHISINLDVRVCKMIIKSTQSLLEALPPSPKPNDGPSNAASTPLPAVTIDQVDLNFCECVPRQSPSKLPFSPLEPSLPQEQAMLRLTLFAITFSPTSTKEHSARLTISKIEMKHGSRVVLSFVDSVNVRDSIATSSMLRPHDVVINATQNRYEVQIKPAHVILDLLVIDEVLSRSGGLDSLLDLGNSIMSTNTIKGTVPAAFPEPPKQRTVRFNDSHTRQRANSDSNTAQPKVDIRISGAILDLIGSESSLQIKSSAIKTAYRDKNIKLRIDGAAVEGPIMVGSRSRGDAWIKIKDIELYYSDVPTDDDLDRLLSLITPSSDRYDQDDDIIVDNLIKQRRKGGVLRLFVKELKVGAAGFHWVPQMTKVADEIAKLSSVTKLLPEDERPGILIFGLVDSLDVRFDVDDIFGPLKLKAELLEGANVATPSLAAAQIASITLSRNDRDVLIGEVTSQSNIPMAPPMFMCRFIADEMEPTVRMKLSNTCFEYKVPTAMALTSLFERLKDPKHSAKQHLSPPLSPASSHSTDMAALARKIKFSLNFRDCAIALNPEGSPAKGLFILTDAVIRHELQKHGSLENLEIKKASFLIINDGGTVGEDTGNVDHKLYFEENDQVQQLTRAGFVPVGSISSASAIINVKEDKINHETQLDIEFRNNLLFLETCADSTQTLFQILGGLAPPTPPSKIAKYRTEIVPLQDMLASFTGAAFVSEPGPELGLHASHSDSHRLQSDDHDGDPQYQFEGDSDDGILHASYHDDDDADDEMTASYVESTLGRSTLSDSIHIGPVEPMAASTSDLSQSVMMHSMLDFRSDHFVPQSSVGGTAHRWDSSQNTYGLASDSIFDRSPVKVRVRDVHVIWNLFDGYDWQSTRNVISQAVQDIETRAMARRPRSGNRMSPGLEEDEESVIGDFLFNSIYIGIPANKDPRELANAINHDIDDMVSETGSYATNTTVTAATSRRQPNTGTRPKRLRLNRSKHHKMTFELAGVSADFVAFPPASGEVESSIDIRVKKLEVFDHIPTSTWKKFATYMQDAGEREVDTNMVHIEVLNVKPVPDLAASEIVLKVSVLPLRLHVDQDALDFLTRFFEFKDENAGSSGAASNPPFIQRVEVNPIQLRLDFKPKRVDYGGLRSGRTTEFMNFFVLDRSDMVLRRVILYGVSGFDRMGIMLNNIWSPDVKRNQLPGVLAGLAPIRPLVDVTSGVRDLVAVPIREYRKDGRLVRSIQKGAIAFAKTTATELVNLGAKLAIGTQTVLQNTEELLVTREQRQDGDEEEEGKKQISLYADQPLGIVQGLRGAYASLERDLLLARDAIVAVPGEVMASGSAKGAARAVLKQSPTIILRPAIGATKAVGQTLLGAGNTLDKQNLRRMDEVSHIETRVVWRKAMKEAYCEAEANLWYRNTRGTDVAAQRIEVMTRHLAAFVPFFVWQL</sequence>
<evidence type="ECO:0000256" key="5">
    <source>
        <dbReference type="ARBA" id="ARBA00022448"/>
    </source>
</evidence>
<evidence type="ECO:0000313" key="15">
    <source>
        <dbReference type="Proteomes" id="UP000054302"/>
    </source>
</evidence>
<feature type="region of interest" description="Disordered" evidence="13">
    <location>
        <begin position="298"/>
        <end position="356"/>
    </location>
</feature>
<dbReference type="GO" id="GO:0005789">
    <property type="term" value="C:endoplasmic reticulum membrane"/>
    <property type="evidence" value="ECO:0007669"/>
    <property type="project" value="UniProtKB-SubCell"/>
</dbReference>
<organism evidence="14 15">
    <name type="scientific">Exophiala mesophila</name>
    <name type="common">Black yeast-like fungus</name>
    <dbReference type="NCBI Taxonomy" id="212818"/>
    <lineage>
        <taxon>Eukaryota</taxon>
        <taxon>Fungi</taxon>
        <taxon>Dikarya</taxon>
        <taxon>Ascomycota</taxon>
        <taxon>Pezizomycotina</taxon>
        <taxon>Eurotiomycetes</taxon>
        <taxon>Chaetothyriomycetidae</taxon>
        <taxon>Chaetothyriales</taxon>
        <taxon>Herpotrichiellaceae</taxon>
        <taxon>Exophiala</taxon>
    </lineage>
</organism>
<dbReference type="OrthoDB" id="18982at2759"/>
<proteinExistence type="inferred from homology"/>
<dbReference type="GO" id="GO:0043495">
    <property type="term" value="F:protein-membrane adaptor activity"/>
    <property type="evidence" value="ECO:0007669"/>
    <property type="project" value="TreeGrafter"/>
</dbReference>
<evidence type="ECO:0000256" key="7">
    <source>
        <dbReference type="ARBA" id="ARBA00023006"/>
    </source>
</evidence>
<comment type="catalytic activity">
    <reaction evidence="11">
        <text>a 1,2-diacyl-sn-glycero-3-phosphoethanolamine(in) = a 1,2-diacyl-sn-glycero-3-phosphoethanolamine(out)</text>
        <dbReference type="Rhea" id="RHEA:38895"/>
        <dbReference type="ChEBI" id="CHEBI:64612"/>
    </reaction>
</comment>
<dbReference type="EMBL" id="KN847520">
    <property type="protein sequence ID" value="KIV97071.1"/>
    <property type="molecule type" value="Genomic_DNA"/>
</dbReference>
<feature type="compositionally biased region" description="Polar residues" evidence="13">
    <location>
        <begin position="577"/>
        <end position="588"/>
    </location>
</feature>
<accession>A0A0D1Y8U6</accession>